<comment type="caution">
    <text evidence="2">The sequence shown here is derived from an EMBL/GenBank/DDBJ whole genome shotgun (WGS) entry which is preliminary data.</text>
</comment>
<organism evidence="2 3">
    <name type="scientific">Paenimyroides baculatum</name>
    <dbReference type="NCBI Taxonomy" id="2608000"/>
    <lineage>
        <taxon>Bacteria</taxon>
        <taxon>Pseudomonadati</taxon>
        <taxon>Bacteroidota</taxon>
        <taxon>Flavobacteriia</taxon>
        <taxon>Flavobacteriales</taxon>
        <taxon>Flavobacteriaceae</taxon>
        <taxon>Paenimyroides</taxon>
    </lineage>
</organism>
<feature type="domain" description="Cyclic nucleotide-binding" evidence="1">
    <location>
        <begin position="35"/>
        <end position="135"/>
    </location>
</feature>
<reference evidence="2 3" key="1">
    <citation type="submission" date="2019-09" db="EMBL/GenBank/DDBJ databases">
        <title>Genome sequence and assembly of Flavobacterium sp.</title>
        <authorList>
            <person name="Chhetri G."/>
        </authorList>
    </citation>
    <scope>NUCLEOTIDE SEQUENCE [LARGE SCALE GENOMIC DNA]</scope>
    <source>
        <strain evidence="2 3">SNL9</strain>
    </source>
</reference>
<sequence length="193" mass="22939">MHDHSNFLFSESFGFSSENLRATLVPFRSFFKEIHLKKNDFLVKEDEICKYFCFIDEGVLKHSIEIDGQEKTTYLGMKNTATVALNSFLMQQPSRKSIKALFDCHLWIMSRDVFLELRESNSDFRQFYYNLIEKQLCLIDEYRLDLLTLSPEDRYKKLLENEPKLIHDVPLHYLSSLLGISDRHMSRIRKNIK</sequence>
<dbReference type="Gene3D" id="2.60.120.10">
    <property type="entry name" value="Jelly Rolls"/>
    <property type="match status" value="1"/>
</dbReference>
<evidence type="ECO:0000259" key="1">
    <source>
        <dbReference type="PROSITE" id="PS50042"/>
    </source>
</evidence>
<dbReference type="RefSeq" id="WP_150014539.1">
    <property type="nucleotide sequence ID" value="NZ_VWSG01000015.1"/>
</dbReference>
<dbReference type="SUPFAM" id="SSF51206">
    <property type="entry name" value="cAMP-binding domain-like"/>
    <property type="match status" value="1"/>
</dbReference>
<keyword evidence="3" id="KW-1185">Reference proteome</keyword>
<dbReference type="Pfam" id="PF00027">
    <property type="entry name" value="cNMP_binding"/>
    <property type="match status" value="1"/>
</dbReference>
<gene>
    <name evidence="2" type="ORF">F0460_14605</name>
</gene>
<dbReference type="Proteomes" id="UP000325141">
    <property type="component" value="Unassembled WGS sequence"/>
</dbReference>
<evidence type="ECO:0000313" key="2">
    <source>
        <dbReference type="EMBL" id="KAA5531846.1"/>
    </source>
</evidence>
<name>A0A5M6C9L9_9FLAO</name>
<protein>
    <submittedName>
        <fullName evidence="2">Crp/Fnr family transcriptional regulator</fullName>
    </submittedName>
</protein>
<dbReference type="InterPro" id="IPR018490">
    <property type="entry name" value="cNMP-bd_dom_sf"/>
</dbReference>
<dbReference type="PROSITE" id="PS50042">
    <property type="entry name" value="CNMP_BINDING_3"/>
    <property type="match status" value="1"/>
</dbReference>
<dbReference type="EMBL" id="VWSG01000015">
    <property type="protein sequence ID" value="KAA5531846.1"/>
    <property type="molecule type" value="Genomic_DNA"/>
</dbReference>
<dbReference type="AlphaFoldDB" id="A0A5M6C9L9"/>
<dbReference type="InterPro" id="IPR014710">
    <property type="entry name" value="RmlC-like_jellyroll"/>
</dbReference>
<evidence type="ECO:0000313" key="3">
    <source>
        <dbReference type="Proteomes" id="UP000325141"/>
    </source>
</evidence>
<proteinExistence type="predicted"/>
<dbReference type="InterPro" id="IPR000595">
    <property type="entry name" value="cNMP-bd_dom"/>
</dbReference>
<accession>A0A5M6C9L9</accession>